<evidence type="ECO:0000256" key="2">
    <source>
        <dbReference type="ARBA" id="ARBA00007663"/>
    </source>
</evidence>
<evidence type="ECO:0000256" key="10">
    <source>
        <dbReference type="ARBA" id="ARBA00029774"/>
    </source>
</evidence>
<dbReference type="GO" id="GO:0061710">
    <property type="term" value="F:L-threonylcarbamoyladenylate synthase"/>
    <property type="evidence" value="ECO:0007669"/>
    <property type="project" value="UniProtKB-EC"/>
</dbReference>
<dbReference type="RefSeq" id="WP_342822895.1">
    <property type="nucleotide sequence ID" value="NZ_CP046146.1"/>
</dbReference>
<dbReference type="GO" id="GO:0006450">
    <property type="term" value="P:regulation of translational fidelity"/>
    <property type="evidence" value="ECO:0007669"/>
    <property type="project" value="TreeGrafter"/>
</dbReference>
<dbReference type="PROSITE" id="PS51163">
    <property type="entry name" value="YRDC"/>
    <property type="match status" value="1"/>
</dbReference>
<evidence type="ECO:0000256" key="3">
    <source>
        <dbReference type="ARBA" id="ARBA00012584"/>
    </source>
</evidence>
<dbReference type="GO" id="GO:0005737">
    <property type="term" value="C:cytoplasm"/>
    <property type="evidence" value="ECO:0007669"/>
    <property type="project" value="UniProtKB-SubCell"/>
</dbReference>
<dbReference type="PANTHER" id="PTHR17490">
    <property type="entry name" value="SUA5"/>
    <property type="match status" value="1"/>
</dbReference>
<evidence type="ECO:0000313" key="15">
    <source>
        <dbReference type="Proteomes" id="UP001219901"/>
    </source>
</evidence>
<keyword evidence="9" id="KW-0067">ATP-binding</keyword>
<reference evidence="15 16" key="1">
    <citation type="submission" date="2019-11" db="EMBL/GenBank/DDBJ databases">
        <authorList>
            <person name="Cho J.-C."/>
        </authorList>
    </citation>
    <scope>NUCLEOTIDE SEQUENCE [LARGE SCALE GENOMIC DNA]</scope>
    <source>
        <strain evidence="14 15">JH1073</strain>
        <strain evidence="13 16">JH702</strain>
    </source>
</reference>
<dbReference type="GO" id="GO:0005524">
    <property type="term" value="F:ATP binding"/>
    <property type="evidence" value="ECO:0007669"/>
    <property type="project" value="UniProtKB-KW"/>
</dbReference>
<name>A0AAJ6CTA6_9CHLR</name>
<protein>
    <recommendedName>
        <fullName evidence="10">L-threonylcarbamoyladenylate synthase</fullName>
        <ecNumber evidence="3">2.7.7.87</ecNumber>
    </recommendedName>
    <alternativeName>
        <fullName evidence="10">L-threonylcarbamoyladenylate synthase</fullName>
    </alternativeName>
</protein>
<dbReference type="Proteomes" id="UP001321249">
    <property type="component" value="Unassembled WGS sequence"/>
</dbReference>
<keyword evidence="5" id="KW-0808">Transferase</keyword>
<dbReference type="SUPFAM" id="SSF55821">
    <property type="entry name" value="YrdC/RibB"/>
    <property type="match status" value="1"/>
</dbReference>
<dbReference type="InterPro" id="IPR017945">
    <property type="entry name" value="DHBP_synth_RibB-like_a/b_dom"/>
</dbReference>
<dbReference type="GO" id="GO:0000049">
    <property type="term" value="F:tRNA binding"/>
    <property type="evidence" value="ECO:0007669"/>
    <property type="project" value="TreeGrafter"/>
</dbReference>
<dbReference type="EC" id="2.7.7.87" evidence="3"/>
<evidence type="ECO:0000256" key="4">
    <source>
        <dbReference type="ARBA" id="ARBA00022490"/>
    </source>
</evidence>
<evidence type="ECO:0000256" key="8">
    <source>
        <dbReference type="ARBA" id="ARBA00022741"/>
    </source>
</evidence>
<dbReference type="GO" id="GO:0008033">
    <property type="term" value="P:tRNA processing"/>
    <property type="evidence" value="ECO:0007669"/>
    <property type="project" value="UniProtKB-KW"/>
</dbReference>
<accession>A0AAJ6CTA6</accession>
<dbReference type="AlphaFoldDB" id="A0AAJ6CTA6"/>
<evidence type="ECO:0000313" key="13">
    <source>
        <dbReference type="EMBL" id="MDG0865949.1"/>
    </source>
</evidence>
<sequence>MLISTDNSGLLHGANAINGGELVAFPTDTYFALGADGFNSKAVESVFVTKGRNPGTPVPLLVSDSNMATSLVRDFPAPLKQLADHFWPGALTVVLPANDRVPDVVTARTGTVGVRVPDNDVARKLIELSGVPITGTSCNLTGRDPIKEAVVVDQVFGDQVPVVLDGACGDSTAASTVISFEDKRVVVLREGAISAESLRNIVGDIVVS</sequence>
<evidence type="ECO:0000256" key="11">
    <source>
        <dbReference type="ARBA" id="ARBA00048366"/>
    </source>
</evidence>
<evidence type="ECO:0000313" key="16">
    <source>
        <dbReference type="Proteomes" id="UP001321249"/>
    </source>
</evidence>
<evidence type="ECO:0000256" key="7">
    <source>
        <dbReference type="ARBA" id="ARBA00022695"/>
    </source>
</evidence>
<evidence type="ECO:0000256" key="5">
    <source>
        <dbReference type="ARBA" id="ARBA00022679"/>
    </source>
</evidence>
<proteinExistence type="inferred from homology"/>
<dbReference type="EMBL" id="WMBE01000001">
    <property type="protein sequence ID" value="MDG0865949.1"/>
    <property type="molecule type" value="Genomic_DNA"/>
</dbReference>
<evidence type="ECO:0000256" key="1">
    <source>
        <dbReference type="ARBA" id="ARBA00004496"/>
    </source>
</evidence>
<reference evidence="15" key="3">
    <citation type="submission" date="2023-06" db="EMBL/GenBank/DDBJ databases">
        <title>Pangenomics reveal diversification of enzyme families and niche specialization in globally abundant SAR202 bacteria.</title>
        <authorList>
            <person name="Saw J.H.W."/>
        </authorList>
    </citation>
    <scope>NUCLEOTIDE SEQUENCE [LARGE SCALE GENOMIC DNA]</scope>
    <source>
        <strain evidence="15">JH1073</strain>
    </source>
</reference>
<keyword evidence="15" id="KW-1185">Reference proteome</keyword>
<comment type="subcellular location">
    <subcellularLocation>
        <location evidence="1">Cytoplasm</location>
    </subcellularLocation>
</comment>
<evidence type="ECO:0000313" key="14">
    <source>
        <dbReference type="EMBL" id="WFG39322.1"/>
    </source>
</evidence>
<dbReference type="Gene3D" id="3.90.870.10">
    <property type="entry name" value="DHBP synthase"/>
    <property type="match status" value="1"/>
</dbReference>
<comment type="catalytic activity">
    <reaction evidence="11">
        <text>L-threonine + hydrogencarbonate + ATP = L-threonylcarbamoyladenylate + diphosphate + H2O</text>
        <dbReference type="Rhea" id="RHEA:36407"/>
        <dbReference type="ChEBI" id="CHEBI:15377"/>
        <dbReference type="ChEBI" id="CHEBI:17544"/>
        <dbReference type="ChEBI" id="CHEBI:30616"/>
        <dbReference type="ChEBI" id="CHEBI:33019"/>
        <dbReference type="ChEBI" id="CHEBI:57926"/>
        <dbReference type="ChEBI" id="CHEBI:73682"/>
        <dbReference type="EC" id="2.7.7.87"/>
    </reaction>
</comment>
<evidence type="ECO:0000259" key="12">
    <source>
        <dbReference type="PROSITE" id="PS51163"/>
    </source>
</evidence>
<evidence type="ECO:0000256" key="6">
    <source>
        <dbReference type="ARBA" id="ARBA00022694"/>
    </source>
</evidence>
<keyword evidence="4" id="KW-0963">Cytoplasm</keyword>
<dbReference type="Pfam" id="PF01300">
    <property type="entry name" value="Sua5_yciO_yrdC"/>
    <property type="match status" value="1"/>
</dbReference>
<dbReference type="InterPro" id="IPR006070">
    <property type="entry name" value="Sua5-like_dom"/>
</dbReference>
<keyword evidence="7" id="KW-0548">Nucleotidyltransferase</keyword>
<dbReference type="PANTHER" id="PTHR17490:SF16">
    <property type="entry name" value="THREONYLCARBAMOYL-AMP SYNTHASE"/>
    <property type="match status" value="1"/>
</dbReference>
<dbReference type="GO" id="GO:0003725">
    <property type="term" value="F:double-stranded RNA binding"/>
    <property type="evidence" value="ECO:0007669"/>
    <property type="project" value="InterPro"/>
</dbReference>
<feature type="domain" description="YrdC-like" evidence="12">
    <location>
        <begin position="7"/>
        <end position="193"/>
    </location>
</feature>
<comment type="similarity">
    <text evidence="2">Belongs to the SUA5 family.</text>
</comment>
<reference evidence="14" key="2">
    <citation type="journal article" date="2023" name="Nat. Commun.">
        <title>Cultivation of marine bacteria of the SAR202 clade.</title>
        <authorList>
            <person name="Lim Y."/>
            <person name="Seo J.H."/>
            <person name="Giovannoni S.J."/>
            <person name="Kang I."/>
            <person name="Cho J.C."/>
        </authorList>
    </citation>
    <scope>NUCLEOTIDE SEQUENCE</scope>
    <source>
        <strain evidence="14">JH1073</strain>
    </source>
</reference>
<dbReference type="NCBIfam" id="TIGR00057">
    <property type="entry name" value="L-threonylcarbamoyladenylate synthase"/>
    <property type="match status" value="1"/>
</dbReference>
<keyword evidence="6" id="KW-0819">tRNA processing</keyword>
<dbReference type="EMBL" id="CP046147">
    <property type="protein sequence ID" value="WFG39322.1"/>
    <property type="molecule type" value="Genomic_DNA"/>
</dbReference>
<dbReference type="Proteomes" id="UP001219901">
    <property type="component" value="Chromosome"/>
</dbReference>
<gene>
    <name evidence="13" type="ORF">GKO46_02540</name>
    <name evidence="14" type="ORF">GKO48_06720</name>
</gene>
<evidence type="ECO:0000256" key="9">
    <source>
        <dbReference type="ARBA" id="ARBA00022840"/>
    </source>
</evidence>
<organism evidence="14 15">
    <name type="scientific">Candidatus Lucifugimonas marina</name>
    <dbReference type="NCBI Taxonomy" id="3038979"/>
    <lineage>
        <taxon>Bacteria</taxon>
        <taxon>Bacillati</taxon>
        <taxon>Chloroflexota</taxon>
        <taxon>Dehalococcoidia</taxon>
        <taxon>SAR202 cluster</taxon>
        <taxon>Candidatus Lucifugimonadales</taxon>
        <taxon>Candidatus Lucifugimonadaceae</taxon>
        <taxon>Candidatus Lucifugimonas</taxon>
    </lineage>
</organism>
<dbReference type="InterPro" id="IPR050156">
    <property type="entry name" value="TC-AMP_synthase_SUA5"/>
</dbReference>
<keyword evidence="8" id="KW-0547">Nucleotide-binding</keyword>